<accession>A0A9C6U1L1</accession>
<dbReference type="Gene3D" id="3.40.50.1820">
    <property type="entry name" value="alpha/beta hydrolase"/>
    <property type="match status" value="1"/>
</dbReference>
<dbReference type="GO" id="GO:0005634">
    <property type="term" value="C:nucleus"/>
    <property type="evidence" value="ECO:0007669"/>
    <property type="project" value="TreeGrafter"/>
</dbReference>
<name>A0A9C6U1L1_FRAOC</name>
<dbReference type="PANTHER" id="PTHR21357:SF4">
    <property type="entry name" value="FAM172 FAMILY PROTEIN HOMOLOG CG10038"/>
    <property type="match status" value="1"/>
</dbReference>
<dbReference type="InterPro" id="IPR048263">
    <property type="entry name" value="Arb2"/>
</dbReference>
<dbReference type="RefSeq" id="XP_052125850.1">
    <property type="nucleotide sequence ID" value="XM_052269890.1"/>
</dbReference>
<dbReference type="GO" id="GO:0035197">
    <property type="term" value="F:siRNA binding"/>
    <property type="evidence" value="ECO:0007669"/>
    <property type="project" value="TreeGrafter"/>
</dbReference>
<dbReference type="AlphaFoldDB" id="A0A9C6U1L1"/>
<evidence type="ECO:0000313" key="2">
    <source>
        <dbReference type="Proteomes" id="UP000504606"/>
    </source>
</evidence>
<dbReference type="PANTHER" id="PTHR21357">
    <property type="entry name" value="FAM172 FAMILY PROTEIN HOMOLOG CG10038"/>
    <property type="match status" value="1"/>
</dbReference>
<dbReference type="GeneID" id="113210299"/>
<dbReference type="OrthoDB" id="421951at2759"/>
<feature type="domain" description="Arb2" evidence="1">
    <location>
        <begin position="37"/>
        <end position="289"/>
    </location>
</feature>
<proteinExistence type="predicted"/>
<keyword evidence="2" id="KW-1185">Reference proteome</keyword>
<dbReference type="SUPFAM" id="SSF53474">
    <property type="entry name" value="alpha/beta-Hydrolases"/>
    <property type="match status" value="1"/>
</dbReference>
<reference evidence="3" key="1">
    <citation type="submission" date="2025-08" db="UniProtKB">
        <authorList>
            <consortium name="RefSeq"/>
        </authorList>
    </citation>
    <scope>IDENTIFICATION</scope>
    <source>
        <tissue evidence="3">Whole organism</tissue>
    </source>
</reference>
<dbReference type="InterPro" id="IPR029058">
    <property type="entry name" value="AB_hydrolase_fold"/>
</dbReference>
<sequence length="332" mass="37388">MKFLQKSFFVLSFLSNFGGLRVSFSRMSCSLSDSVKFPPSIREFGYAFNSDGKLCQLDPISGMLTDKPFEFNVTPDQTYNQKRYEALGELITPYVYEILTNDLNLEKLDVPDNGQTPSSFIFASKDALSNPDKLMVLIHGSGVVRAGQWARSLIINDNLQSGTQIPYIKQAKAEGYGILVLNTNDNTRVVDDKVVPIKGSSNPIEHASWVWKNYVRKALARKIAVVAHSYGGVCAVELANTMFEDFSTRVFAIAMTDSVHQMKFRHLKPEVQKYLCKVGRNWVSSAAPLDEIIEDDKKSDITSVSAGHKKHEMTSWSCKDSLFEYLRECYKQ</sequence>
<evidence type="ECO:0000259" key="1">
    <source>
        <dbReference type="Pfam" id="PF22749"/>
    </source>
</evidence>
<organism evidence="2 3">
    <name type="scientific">Frankliniella occidentalis</name>
    <name type="common">Western flower thrips</name>
    <name type="synonym">Euthrips occidentalis</name>
    <dbReference type="NCBI Taxonomy" id="133901"/>
    <lineage>
        <taxon>Eukaryota</taxon>
        <taxon>Metazoa</taxon>
        <taxon>Ecdysozoa</taxon>
        <taxon>Arthropoda</taxon>
        <taxon>Hexapoda</taxon>
        <taxon>Insecta</taxon>
        <taxon>Pterygota</taxon>
        <taxon>Neoptera</taxon>
        <taxon>Paraneoptera</taxon>
        <taxon>Thysanoptera</taxon>
        <taxon>Terebrantia</taxon>
        <taxon>Thripoidea</taxon>
        <taxon>Thripidae</taxon>
        <taxon>Frankliniella</taxon>
    </lineage>
</organism>
<dbReference type="Pfam" id="PF22749">
    <property type="entry name" value="Arb2"/>
    <property type="match status" value="1"/>
</dbReference>
<evidence type="ECO:0000313" key="3">
    <source>
        <dbReference type="RefSeq" id="XP_052125850.1"/>
    </source>
</evidence>
<protein>
    <submittedName>
        <fullName evidence="3">Cotranscriptional regulator FAM172A homolog</fullName>
    </submittedName>
</protein>
<gene>
    <name evidence="3" type="primary">LOC113210299</name>
</gene>
<dbReference type="InterPro" id="IPR053858">
    <property type="entry name" value="Arb2_dom"/>
</dbReference>
<dbReference type="GO" id="GO:0031048">
    <property type="term" value="P:regulatory ncRNA-mediated heterochromatin formation"/>
    <property type="evidence" value="ECO:0007669"/>
    <property type="project" value="TreeGrafter"/>
</dbReference>
<dbReference type="Proteomes" id="UP000504606">
    <property type="component" value="Unplaced"/>
</dbReference>
<dbReference type="KEGG" id="foc:113210299"/>